<dbReference type="InterPro" id="IPR008963">
    <property type="entry name" value="Purple_acid_Pase-like_N"/>
</dbReference>
<dbReference type="GO" id="GO:0003993">
    <property type="term" value="F:acid phosphatase activity"/>
    <property type="evidence" value="ECO:0007669"/>
    <property type="project" value="UniProtKB-EC"/>
</dbReference>
<dbReference type="InterPro" id="IPR015914">
    <property type="entry name" value="PAPs_N"/>
</dbReference>
<organism evidence="10 11">
    <name type="scientific">Eleusine coracana subsp. coracana</name>
    <dbReference type="NCBI Taxonomy" id="191504"/>
    <lineage>
        <taxon>Eukaryota</taxon>
        <taxon>Viridiplantae</taxon>
        <taxon>Streptophyta</taxon>
        <taxon>Embryophyta</taxon>
        <taxon>Tracheophyta</taxon>
        <taxon>Spermatophyta</taxon>
        <taxon>Magnoliopsida</taxon>
        <taxon>Liliopsida</taxon>
        <taxon>Poales</taxon>
        <taxon>Poaceae</taxon>
        <taxon>PACMAD clade</taxon>
        <taxon>Chloridoideae</taxon>
        <taxon>Cynodonteae</taxon>
        <taxon>Eleusininae</taxon>
        <taxon>Eleusine</taxon>
    </lineage>
</organism>
<dbReference type="InterPro" id="IPR004843">
    <property type="entry name" value="Calcineurin-like_PHP"/>
</dbReference>
<evidence type="ECO:0000313" key="10">
    <source>
        <dbReference type="EMBL" id="GJN24182.1"/>
    </source>
</evidence>
<feature type="chain" id="PRO_5044522877" description="Purple acid phosphatase" evidence="5">
    <location>
        <begin position="34"/>
        <end position="637"/>
    </location>
</feature>
<keyword evidence="2 5" id="KW-0732">Signal</keyword>
<dbReference type="GO" id="GO:0046872">
    <property type="term" value="F:metal ion binding"/>
    <property type="evidence" value="ECO:0007669"/>
    <property type="project" value="InterPro"/>
</dbReference>
<sequence length="637" mass="72599">METRGAARRSPPPPVAVQLLFLLILLAVSSCAAASTGDLVIGEDYVRPPARRHRKALLSLFPWSKKKASSSASDPQQVHISLAGEKHVRVTWITDDNSVSSVVDYGTKAGMYTSTSQGESTSYSYLLYSSGKIHHVVLGPLEDNTVYYYRCGGQGLEFQFKTPPSQFPLSLAVVGDLGQTSWTTSTLNHIKQCEHDMLLLPGDLSYADYMQHLWDSFGKLVEPLASTRPWMVTEGNHEKEHIPFFESGFQSYNARWKMPYDESGSTSNLYYSFEVARAHIIMLGSYTDYDENSDQYAWLKVSLAMKSSFRSVDVSRGGKQEAKDTWWWNDEVQRAIKEKECFKRLHLDKSAANIKGYKIAKRAAKRAVSVAKGQAYDNLYERLGTKKGEKDIYRMARIHERKTRDINQIKCIKDGVDRLLVRDEEIKDRWREYFDKLFNGEEEGPILELDDSFDDNNRRFALLLLLLYLPFQADLAKIDRKRTPWLIVLLHAPWYNSNWAHQGEGDSMMTAMEPLLYAAHVDMIIAGHVHAYERAERVYNGRLDPCGAVHITIGDGGNREGLARRYRNPKPAWSVFREASFGHGELKILNSTHAHWTWHRNDDEEPVRTDDVWINSLAGTGCIQDSSRELRKILMAP</sequence>
<dbReference type="PANTHER" id="PTHR22953">
    <property type="entry name" value="ACID PHOSPHATASE RELATED"/>
    <property type="match status" value="1"/>
</dbReference>
<dbReference type="InterPro" id="IPR029052">
    <property type="entry name" value="Metallo-depent_PP-like"/>
</dbReference>
<dbReference type="Pfam" id="PF14008">
    <property type="entry name" value="Metallophos_C"/>
    <property type="match status" value="1"/>
</dbReference>
<dbReference type="InterPro" id="IPR041792">
    <property type="entry name" value="MPP_PAP"/>
</dbReference>
<protein>
    <recommendedName>
        <fullName evidence="5">Purple acid phosphatase</fullName>
        <ecNumber evidence="5">3.1.3.2</ecNumber>
    </recommendedName>
</protein>
<evidence type="ECO:0000256" key="4">
    <source>
        <dbReference type="ARBA" id="ARBA00023180"/>
    </source>
</evidence>
<keyword evidence="3 5" id="KW-0378">Hydrolase</keyword>
<dbReference type="CDD" id="cd00839">
    <property type="entry name" value="MPP_PAPs"/>
    <property type="match status" value="1"/>
</dbReference>
<evidence type="ECO:0000256" key="5">
    <source>
        <dbReference type="RuleBase" id="RU361203"/>
    </source>
</evidence>
<evidence type="ECO:0000256" key="2">
    <source>
        <dbReference type="ARBA" id="ARBA00022729"/>
    </source>
</evidence>
<feature type="domain" description="Purple acid phosphatase N-terminal" evidence="8">
    <location>
        <begin position="75"/>
        <end position="162"/>
    </location>
</feature>
<comment type="catalytic activity">
    <reaction evidence="5">
        <text>a phosphate monoester + H2O = an alcohol + phosphate</text>
        <dbReference type="Rhea" id="RHEA:15017"/>
        <dbReference type="ChEBI" id="CHEBI:15377"/>
        <dbReference type="ChEBI" id="CHEBI:30879"/>
        <dbReference type="ChEBI" id="CHEBI:43474"/>
        <dbReference type="ChEBI" id="CHEBI:67140"/>
        <dbReference type="EC" id="3.1.3.2"/>
    </reaction>
</comment>
<evidence type="ECO:0000259" key="7">
    <source>
        <dbReference type="Pfam" id="PF14008"/>
    </source>
</evidence>
<evidence type="ECO:0000259" key="8">
    <source>
        <dbReference type="Pfam" id="PF16656"/>
    </source>
</evidence>
<evidence type="ECO:0000256" key="1">
    <source>
        <dbReference type="ARBA" id="ARBA00008723"/>
    </source>
</evidence>
<dbReference type="SUPFAM" id="SSF49363">
    <property type="entry name" value="Purple acid phosphatase, N-terminal domain"/>
    <property type="match status" value="1"/>
</dbReference>
<dbReference type="Pfam" id="PF16656">
    <property type="entry name" value="Pur_ac_phosph_N"/>
    <property type="match status" value="1"/>
</dbReference>
<evidence type="ECO:0000259" key="6">
    <source>
        <dbReference type="Pfam" id="PF00149"/>
    </source>
</evidence>
<dbReference type="Pfam" id="PF00149">
    <property type="entry name" value="Metallophos"/>
    <property type="match status" value="2"/>
</dbReference>
<feature type="domain" description="Purple acid phosphatase C-terminal" evidence="7">
    <location>
        <begin position="548"/>
        <end position="604"/>
    </location>
</feature>
<gene>
    <name evidence="10" type="primary">gb11910</name>
    <name evidence="9" type="synonym">gb11900</name>
    <name evidence="9" type="ORF">PR202_gb11900</name>
    <name evidence="10" type="ORF">PR202_gb11910</name>
</gene>
<dbReference type="InterPro" id="IPR039331">
    <property type="entry name" value="PAPs-like"/>
</dbReference>
<feature type="domain" description="Calcineurin-like phosphoesterase" evidence="6">
    <location>
        <begin position="473"/>
        <end position="532"/>
    </location>
</feature>
<comment type="caution">
    <text evidence="10">The sequence shown here is derived from an EMBL/GenBank/DDBJ whole genome shotgun (WGS) entry which is preliminary data.</text>
</comment>
<dbReference type="PANTHER" id="PTHR22953:SF155">
    <property type="entry name" value="PURPLE ACID PHOSPHATASE 18"/>
    <property type="match status" value="1"/>
</dbReference>
<dbReference type="InterPro" id="IPR025733">
    <property type="entry name" value="PAPs_C"/>
</dbReference>
<dbReference type="Gene3D" id="3.60.21.10">
    <property type="match status" value="2"/>
</dbReference>
<dbReference type="AlphaFoldDB" id="A0AAV5EMW0"/>
<keyword evidence="4" id="KW-0325">Glycoprotein</keyword>
<dbReference type="EMBL" id="BQKI01000076">
    <property type="protein sequence ID" value="GJN24182.1"/>
    <property type="molecule type" value="Genomic_DNA"/>
</dbReference>
<evidence type="ECO:0000313" key="9">
    <source>
        <dbReference type="EMBL" id="GJN24174.1"/>
    </source>
</evidence>
<dbReference type="Gene3D" id="2.60.40.380">
    <property type="entry name" value="Purple acid phosphatase-like, N-terminal"/>
    <property type="match status" value="1"/>
</dbReference>
<dbReference type="SUPFAM" id="SSF56300">
    <property type="entry name" value="Metallo-dependent phosphatases"/>
    <property type="match status" value="2"/>
</dbReference>
<dbReference type="EC" id="3.1.3.2" evidence="5"/>
<dbReference type="PROSITE" id="PS51257">
    <property type="entry name" value="PROKAR_LIPOPROTEIN"/>
    <property type="match status" value="1"/>
</dbReference>
<evidence type="ECO:0000313" key="11">
    <source>
        <dbReference type="Proteomes" id="UP001054889"/>
    </source>
</evidence>
<proteinExistence type="inferred from homology"/>
<comment type="similarity">
    <text evidence="1 5">Belongs to the metallophosphoesterase superfamily. Purple acid phosphatase family.</text>
</comment>
<dbReference type="EMBL" id="BQKI01000076">
    <property type="protein sequence ID" value="GJN24174.1"/>
    <property type="molecule type" value="Genomic_DNA"/>
</dbReference>
<accession>A0AAV5EMW0</accession>
<name>A0AAV5EMW0_ELECO</name>
<reference evidence="10" key="2">
    <citation type="submission" date="2021-12" db="EMBL/GenBank/DDBJ databases">
        <title>Resequencing data analysis of finger millet.</title>
        <authorList>
            <person name="Hatakeyama M."/>
            <person name="Aluri S."/>
            <person name="Balachadran M.T."/>
            <person name="Sivarajan S.R."/>
            <person name="Poveda L."/>
            <person name="Shimizu-Inatsugi R."/>
            <person name="Schlapbach R."/>
            <person name="Sreeman S.M."/>
            <person name="Shimizu K.K."/>
        </authorList>
    </citation>
    <scope>NUCLEOTIDE SEQUENCE</scope>
</reference>
<keyword evidence="11" id="KW-1185">Reference proteome</keyword>
<dbReference type="Proteomes" id="UP001054889">
    <property type="component" value="Unassembled WGS sequence"/>
</dbReference>
<evidence type="ECO:0000256" key="3">
    <source>
        <dbReference type="ARBA" id="ARBA00022801"/>
    </source>
</evidence>
<feature type="domain" description="Calcineurin-like phosphoesterase" evidence="6">
    <location>
        <begin position="171"/>
        <end position="301"/>
    </location>
</feature>
<reference evidence="10" key="1">
    <citation type="journal article" date="2018" name="DNA Res.">
        <title>Multiple hybrid de novo genome assembly of finger millet, an orphan allotetraploid crop.</title>
        <authorList>
            <person name="Hatakeyama M."/>
            <person name="Aluri S."/>
            <person name="Balachadran M.T."/>
            <person name="Sivarajan S.R."/>
            <person name="Patrignani A."/>
            <person name="Gruter S."/>
            <person name="Poveda L."/>
            <person name="Shimizu-Inatsugi R."/>
            <person name="Baeten J."/>
            <person name="Francoijs K.J."/>
            <person name="Nataraja K.N."/>
            <person name="Reddy Y.A.N."/>
            <person name="Phadnis S."/>
            <person name="Ravikumar R.L."/>
            <person name="Schlapbach R."/>
            <person name="Sreeman S.M."/>
            <person name="Shimizu K.K."/>
        </authorList>
    </citation>
    <scope>NUCLEOTIDE SEQUENCE</scope>
</reference>
<feature type="signal peptide" evidence="5">
    <location>
        <begin position="1"/>
        <end position="33"/>
    </location>
</feature>